<evidence type="ECO:0000256" key="3">
    <source>
        <dbReference type="ARBA" id="ARBA00004786"/>
    </source>
</evidence>
<keyword evidence="5 18" id="KW-0285">Flavoprotein</keyword>
<sequence>MTHSLRTLIDGQTYADQSAILDNLIEQAGLSQIDRTAICAAAAQLVRDIRSSTSPGMMEVFLAEYGLSTDEGIALMCLAEALLRVPDADTIDALIEDKIAPSDWGKHLGQSSSSLVNASTWALMLTGKVLDEGKASPVGALRGAIKRLGEPVIRTAVGRAMKEMGRQFVLGETIHSAMDRAAGMEAKGYTYSYDMLGEAARTEADAARYHLSYSRAIAAIADACTHDDIRANPGISVKLSALHPRYELAQERRVMEELVPRLRALCLLAKAAGMGLNVDAEEADRLSLSLQVIEAVMAEPALAGWDGFGIVVQAYGPRAGIVLDTLYEMAERHDRKLMVRLVKGAYWDTEVKRAQVEGVDGFPVFTRKDATDISYISNARKLLDMTDRIYPQFATHNAHTVSAILNMADTQPFEFQRLHGMGETLHQIVRDQSNTRCRIYAPVGAHRDLLAYLVRRLLENGANSSFVNQIVDENVPPEEVASDPFDSIQEPKPPLPTGPEMFQPERPNSKGFDLQHTPTLDRIDAARDAFRAHHWYAQPLLSDDAHPDTDEPVTNPAHPQDHPGAVAPASAQDVELALASASSWNAPAAQRAQILNAAADLYEAHYGELFALLAREAGKSIPDAVAELREAVDFLRYYAANIPAANPAGTFTCISPWNFPLAIFTGQISAALATGNAVLAKPAPQTPLVAHRAVQLLHEAGVPRDVLQLLPGGPSVGAALTSDPRVSGVAFTGSTATAQKIRAAMAENLKPGTPLIAETGGLNAMIVDSTALPEQAVQSIIESAFQSAGQRCSALRCLYVQEDIADDLLTMLTGAIKALQIGDPWLLSTDCGPVIDHGALQGIADHIGQARAEGRVLKELSTPPEGTFIAPTLIEIPGISALEREVFGPVLHVVRFKAAEIDQVIADINATGYGLTFGLHTRIDDRVQHITEAVHAGNIYVNRNQIGAIVGSQPFGGEGLSGTGPKAGGPNYMTRFCAPDRQYSAAGWSSTMSEFPEPQGKPAAIRTQSLPGPTGESNRLSEIPRAPLLCMGPGPEAAQAQAEAVVALGGTAILSTGMMDLHRLENITGFSGVLWWGDDETAREIERHLARRDGPILPLIPGRPDRARVLGEHHVCVDTTAAGGNAALLGGAA</sequence>
<name>A0A0P1I257_9RHOB</name>
<dbReference type="InterPro" id="IPR029041">
    <property type="entry name" value="FAD-linked_oxidoreductase-like"/>
</dbReference>
<evidence type="ECO:0000256" key="15">
    <source>
        <dbReference type="ARBA" id="ARBA00048779"/>
    </source>
</evidence>
<feature type="region of interest" description="Disordered" evidence="20">
    <location>
        <begin position="477"/>
        <end position="516"/>
    </location>
</feature>
<dbReference type="OrthoDB" id="9812625at2"/>
<comment type="cofactor">
    <cofactor evidence="1 18">
        <name>FAD</name>
        <dbReference type="ChEBI" id="CHEBI:57692"/>
    </cofactor>
</comment>
<dbReference type="Gene3D" id="3.40.309.10">
    <property type="entry name" value="Aldehyde Dehydrogenase, Chain A, domain 2"/>
    <property type="match status" value="1"/>
</dbReference>
<evidence type="ECO:0000256" key="10">
    <source>
        <dbReference type="ARBA" id="ARBA00023062"/>
    </source>
</evidence>
<keyword evidence="6 18" id="KW-0274">FAD</keyword>
<dbReference type="Pfam" id="PF00171">
    <property type="entry name" value="Aldedh"/>
    <property type="match status" value="1"/>
</dbReference>
<comment type="similarity">
    <text evidence="16 18">In the N-terminal section; belongs to the proline dehydrogenase family.</text>
</comment>
<evidence type="ECO:0000313" key="25">
    <source>
        <dbReference type="Proteomes" id="UP000051260"/>
    </source>
</evidence>
<evidence type="ECO:0000256" key="5">
    <source>
        <dbReference type="ARBA" id="ARBA00022630"/>
    </source>
</evidence>
<evidence type="ECO:0000256" key="20">
    <source>
        <dbReference type="SAM" id="MobiDB-lite"/>
    </source>
</evidence>
<evidence type="ECO:0000256" key="9">
    <source>
        <dbReference type="ARBA" id="ARBA00023027"/>
    </source>
</evidence>
<evidence type="ECO:0000256" key="6">
    <source>
        <dbReference type="ARBA" id="ARBA00022827"/>
    </source>
</evidence>
<dbReference type="EMBL" id="CYUD01000001">
    <property type="protein sequence ID" value="CUJ85266.1"/>
    <property type="molecule type" value="Genomic_DNA"/>
</dbReference>
<dbReference type="GO" id="GO:0003677">
    <property type="term" value="F:DNA binding"/>
    <property type="evidence" value="ECO:0007669"/>
    <property type="project" value="UniProtKB-KW"/>
</dbReference>
<evidence type="ECO:0000256" key="18">
    <source>
        <dbReference type="PIRNR" id="PIRNR000197"/>
    </source>
</evidence>
<comment type="catalytic activity">
    <reaction evidence="15 18">
        <text>L-proline + a quinone = (S)-1-pyrroline-5-carboxylate + a quinol + H(+)</text>
        <dbReference type="Rhea" id="RHEA:23784"/>
        <dbReference type="ChEBI" id="CHEBI:15378"/>
        <dbReference type="ChEBI" id="CHEBI:17388"/>
        <dbReference type="ChEBI" id="CHEBI:24646"/>
        <dbReference type="ChEBI" id="CHEBI:60039"/>
        <dbReference type="ChEBI" id="CHEBI:132124"/>
        <dbReference type="EC" id="1.5.5.2"/>
    </reaction>
</comment>
<dbReference type="SUPFAM" id="SSF51730">
    <property type="entry name" value="FAD-linked oxidoreductase"/>
    <property type="match status" value="1"/>
</dbReference>
<evidence type="ECO:0000256" key="2">
    <source>
        <dbReference type="ARBA" id="ARBA00004739"/>
    </source>
</evidence>
<evidence type="ECO:0000256" key="4">
    <source>
        <dbReference type="ARBA" id="ARBA00022491"/>
    </source>
</evidence>
<comment type="similarity">
    <text evidence="17 18">In the C-terminal section; belongs to the aldehyde dehydrogenase family.</text>
</comment>
<feature type="domain" description="Proline dehydrogenase" evidence="22">
    <location>
        <begin position="178"/>
        <end position="469"/>
    </location>
</feature>
<comment type="pathway">
    <text evidence="3 18">Amino-acid degradation; L-proline degradation into L-glutamate; L-glutamate from L-proline: step 2/2.</text>
</comment>
<dbReference type="InterPro" id="IPR016160">
    <property type="entry name" value="Ald_DH_CS_CYS"/>
</dbReference>
<dbReference type="RefSeq" id="WP_058280105.1">
    <property type="nucleotide sequence ID" value="NZ_CYUD01000001.1"/>
</dbReference>
<dbReference type="PIRSF" id="PIRSF000197">
    <property type="entry name" value="Bifunct_PutA"/>
    <property type="match status" value="1"/>
</dbReference>
<keyword evidence="10 18" id="KW-0642">Proline metabolism</keyword>
<evidence type="ECO:0000256" key="17">
    <source>
        <dbReference type="ARBA" id="ARBA00060911"/>
    </source>
</evidence>
<evidence type="ECO:0000259" key="21">
    <source>
        <dbReference type="Pfam" id="PF00171"/>
    </source>
</evidence>
<dbReference type="GO" id="GO:0004657">
    <property type="term" value="F:proline dehydrogenase activity"/>
    <property type="evidence" value="ECO:0007669"/>
    <property type="project" value="UniProtKB-UniRule"/>
</dbReference>
<evidence type="ECO:0000256" key="16">
    <source>
        <dbReference type="ARBA" id="ARBA00060889"/>
    </source>
</evidence>
<keyword evidence="7 18" id="KW-0560">Oxidoreductase</keyword>
<accession>A0A0P1I257</accession>
<keyword evidence="9 18" id="KW-0520">NAD</keyword>
<keyword evidence="12 18" id="KW-0804">Transcription</keyword>
<dbReference type="NCBIfam" id="TIGR01238">
    <property type="entry name" value="D1pyr5carbox3"/>
    <property type="match status" value="1"/>
</dbReference>
<dbReference type="Pfam" id="PF01619">
    <property type="entry name" value="Pro_dh"/>
    <property type="match status" value="1"/>
</dbReference>
<evidence type="ECO:0000256" key="11">
    <source>
        <dbReference type="ARBA" id="ARBA00023125"/>
    </source>
</evidence>
<evidence type="ECO:0000259" key="22">
    <source>
        <dbReference type="Pfam" id="PF01619"/>
    </source>
</evidence>
<protein>
    <recommendedName>
        <fullName evidence="18">Bifunctional protein PutA</fullName>
    </recommendedName>
    <domain>
        <recommendedName>
            <fullName evidence="18">Proline dehydrogenase</fullName>
            <ecNumber evidence="18">1.5.5.2</ecNumber>
        </recommendedName>
        <alternativeName>
            <fullName evidence="18">Proline oxidase</fullName>
        </alternativeName>
    </domain>
    <domain>
        <recommendedName>
            <fullName evidence="18">Delta-1-pyrroline-5-carboxylate dehydrogenase</fullName>
            <shortName evidence="18">P5C dehydrogenase</shortName>
            <ecNumber evidence="18">1.2.1.88</ecNumber>
        </recommendedName>
        <alternativeName>
            <fullName evidence="18">L-glutamate gamma-semialdehyde dehydrogenase</fullName>
        </alternativeName>
    </domain>
</protein>
<dbReference type="Gene3D" id="3.40.605.10">
    <property type="entry name" value="Aldehyde Dehydrogenase, Chain A, domain 1"/>
    <property type="match status" value="1"/>
</dbReference>
<organism evidence="24 25">
    <name type="scientific">Ruegeria denitrificans</name>
    <dbReference type="NCBI Taxonomy" id="1715692"/>
    <lineage>
        <taxon>Bacteria</taxon>
        <taxon>Pseudomonadati</taxon>
        <taxon>Pseudomonadota</taxon>
        <taxon>Alphaproteobacteria</taxon>
        <taxon>Rhodobacterales</taxon>
        <taxon>Roseobacteraceae</taxon>
        <taxon>Ruegeria</taxon>
    </lineage>
</organism>
<dbReference type="SUPFAM" id="SSF81935">
    <property type="entry name" value="N-terminal domain of bifunctional PutA protein"/>
    <property type="match status" value="1"/>
</dbReference>
<evidence type="ECO:0000256" key="1">
    <source>
        <dbReference type="ARBA" id="ARBA00001974"/>
    </source>
</evidence>
<evidence type="ECO:0000256" key="13">
    <source>
        <dbReference type="ARBA" id="ARBA00023268"/>
    </source>
</evidence>
<dbReference type="FunFam" id="3.20.20.220:FF:000004">
    <property type="entry name" value="Bifunctional protein PutA"/>
    <property type="match status" value="1"/>
</dbReference>
<dbReference type="InterPro" id="IPR025703">
    <property type="entry name" value="Bifunct_PutA"/>
</dbReference>
<dbReference type="SUPFAM" id="SSF53720">
    <property type="entry name" value="ALDH-like"/>
    <property type="match status" value="1"/>
</dbReference>
<dbReference type="GO" id="GO:0010133">
    <property type="term" value="P:L-proline catabolic process to L-glutamate"/>
    <property type="evidence" value="ECO:0007669"/>
    <property type="project" value="UniProtKB-UniRule"/>
</dbReference>
<feature type="domain" description="Proline dehydrogenase PutA" evidence="23">
    <location>
        <begin position="57"/>
        <end position="168"/>
    </location>
</feature>
<feature type="active site" evidence="19">
    <location>
        <position position="758"/>
    </location>
</feature>
<reference evidence="25" key="1">
    <citation type="submission" date="2015-09" db="EMBL/GenBank/DDBJ databases">
        <authorList>
            <person name="Rodrigo-Torres L."/>
            <person name="Arahal D.R."/>
        </authorList>
    </citation>
    <scope>NUCLEOTIDE SEQUENCE [LARGE SCALE GENOMIC DNA]</scope>
    <source>
        <strain evidence="25">CECT 5091</strain>
    </source>
</reference>
<proteinExistence type="inferred from homology"/>
<dbReference type="Proteomes" id="UP000051260">
    <property type="component" value="Unassembled WGS sequence"/>
</dbReference>
<feature type="active site" evidence="19">
    <location>
        <position position="792"/>
    </location>
</feature>
<dbReference type="EC" id="1.5.5.2" evidence="18"/>
<dbReference type="AlphaFoldDB" id="A0A0P1I257"/>
<comment type="pathway">
    <text evidence="2 18">Amino-acid degradation; L-proline degradation into L-glutamate; L-glutamate from L-proline: step 1/2.</text>
</comment>
<dbReference type="Pfam" id="PF14850">
    <property type="entry name" value="Pro_dh-DNA_bdg"/>
    <property type="match status" value="1"/>
</dbReference>
<dbReference type="FunFam" id="3.40.309.10:FF:000005">
    <property type="entry name" value="1-pyrroline-5-carboxylate dehydrogenase 1"/>
    <property type="match status" value="1"/>
</dbReference>
<dbReference type="InterPro" id="IPR016161">
    <property type="entry name" value="Ald_DH/histidinol_DH"/>
</dbReference>
<dbReference type="STRING" id="1715692.RUE5091_00320"/>
<evidence type="ECO:0000259" key="23">
    <source>
        <dbReference type="Pfam" id="PF14850"/>
    </source>
</evidence>
<evidence type="ECO:0000256" key="12">
    <source>
        <dbReference type="ARBA" id="ARBA00023163"/>
    </source>
</evidence>
<dbReference type="GO" id="GO:0009898">
    <property type="term" value="C:cytoplasmic side of plasma membrane"/>
    <property type="evidence" value="ECO:0007669"/>
    <property type="project" value="TreeGrafter"/>
</dbReference>
<evidence type="ECO:0000256" key="7">
    <source>
        <dbReference type="ARBA" id="ARBA00023002"/>
    </source>
</evidence>
<evidence type="ECO:0000256" key="8">
    <source>
        <dbReference type="ARBA" id="ARBA00023015"/>
    </source>
</evidence>
<feature type="region of interest" description="Disordered" evidence="20">
    <location>
        <begin position="541"/>
        <end position="570"/>
    </location>
</feature>
<keyword evidence="25" id="KW-1185">Reference proteome</keyword>
<dbReference type="InterPro" id="IPR015590">
    <property type="entry name" value="Aldehyde_DH_dom"/>
</dbReference>
<dbReference type="CDD" id="cd07125">
    <property type="entry name" value="ALDH_PutA-P5CDH"/>
    <property type="match status" value="1"/>
</dbReference>
<dbReference type="PROSITE" id="PS00070">
    <property type="entry name" value="ALDEHYDE_DEHYDR_CYS"/>
    <property type="match status" value="1"/>
</dbReference>
<comment type="catalytic activity">
    <reaction evidence="14 18">
        <text>L-glutamate 5-semialdehyde + NAD(+) + H2O = L-glutamate + NADH + 2 H(+)</text>
        <dbReference type="Rhea" id="RHEA:30235"/>
        <dbReference type="ChEBI" id="CHEBI:15377"/>
        <dbReference type="ChEBI" id="CHEBI:15378"/>
        <dbReference type="ChEBI" id="CHEBI:29985"/>
        <dbReference type="ChEBI" id="CHEBI:57540"/>
        <dbReference type="ChEBI" id="CHEBI:57945"/>
        <dbReference type="ChEBI" id="CHEBI:58066"/>
        <dbReference type="EC" id="1.2.1.88"/>
    </reaction>
</comment>
<feature type="domain" description="Aldehyde dehydrogenase" evidence="21">
    <location>
        <begin position="551"/>
        <end position="977"/>
    </location>
</feature>
<dbReference type="GO" id="GO:0003842">
    <property type="term" value="F:L-glutamate gamma-semialdehyde dehydrogenase activity"/>
    <property type="evidence" value="ECO:0007669"/>
    <property type="project" value="UniProtKB-UniRule"/>
</dbReference>
<dbReference type="InterPro" id="IPR016162">
    <property type="entry name" value="Ald_DH_N"/>
</dbReference>
<dbReference type="InterPro" id="IPR024082">
    <property type="entry name" value="PRODH_PutA_dom_II"/>
</dbReference>
<dbReference type="Gene3D" id="1.20.5.460">
    <property type="entry name" value="Single helix bin"/>
    <property type="match status" value="1"/>
</dbReference>
<keyword evidence="13" id="KW-0511">Multifunctional enzyme</keyword>
<dbReference type="InterPro" id="IPR016163">
    <property type="entry name" value="Ald_DH_C"/>
</dbReference>
<dbReference type="InterPro" id="IPR024089">
    <property type="entry name" value="PRODH_PutA_dom_I/II"/>
</dbReference>
<dbReference type="PANTHER" id="PTHR42862">
    <property type="entry name" value="DELTA-1-PYRROLINE-5-CARBOXYLATE DEHYDROGENASE 1, ISOFORM A-RELATED"/>
    <property type="match status" value="1"/>
</dbReference>
<dbReference type="Gene3D" id="3.20.20.220">
    <property type="match status" value="1"/>
</dbReference>
<dbReference type="InterPro" id="IPR050485">
    <property type="entry name" value="Proline_metab_enzyme"/>
</dbReference>
<evidence type="ECO:0000256" key="19">
    <source>
        <dbReference type="PIRSR" id="PIRSR000197-1"/>
    </source>
</evidence>
<gene>
    <name evidence="24" type="primary">putA</name>
    <name evidence="24" type="ORF">RUE5091_00320</name>
</gene>
<comment type="function">
    <text evidence="18">Oxidizes proline to glutamate for use as a carbon and nitrogen source.</text>
</comment>
<evidence type="ECO:0000313" key="24">
    <source>
        <dbReference type="EMBL" id="CUJ85266.1"/>
    </source>
</evidence>
<dbReference type="InterPro" id="IPR005933">
    <property type="entry name" value="PutA_C"/>
</dbReference>
<evidence type="ECO:0000256" key="14">
    <source>
        <dbReference type="ARBA" id="ARBA00048142"/>
    </source>
</evidence>
<dbReference type="EC" id="1.2.1.88" evidence="18"/>
<dbReference type="NCBIfam" id="NF008869">
    <property type="entry name" value="PRK11904.1"/>
    <property type="match status" value="1"/>
</dbReference>
<dbReference type="PANTHER" id="PTHR42862:SF1">
    <property type="entry name" value="DELTA-1-PYRROLINE-5-CARBOXYLATE DEHYDROGENASE 2, ISOFORM A-RELATED"/>
    <property type="match status" value="1"/>
</dbReference>
<dbReference type="GO" id="GO:0003700">
    <property type="term" value="F:DNA-binding transcription factor activity"/>
    <property type="evidence" value="ECO:0007669"/>
    <property type="project" value="InterPro"/>
</dbReference>
<dbReference type="UniPathway" id="UPA00261">
    <property type="reaction ID" value="UER00373"/>
</dbReference>
<keyword evidence="8 18" id="KW-0805">Transcription regulation</keyword>
<dbReference type="InterPro" id="IPR002872">
    <property type="entry name" value="Proline_DH_dom"/>
</dbReference>
<keyword evidence="4 18" id="KW-0678">Repressor</keyword>
<keyword evidence="11 18" id="KW-0238">DNA-binding</keyword>